<dbReference type="Pfam" id="PF17168">
    <property type="entry name" value="DUF5127"/>
    <property type="match status" value="1"/>
</dbReference>
<evidence type="ECO:0000259" key="2">
    <source>
        <dbReference type="Pfam" id="PF16335"/>
    </source>
</evidence>
<dbReference type="PANTHER" id="PTHR31987:SF12">
    <property type="entry name" value="PUTATIVE (AFU_ORTHOLOGUE AFUA_3G10910)-RELATED"/>
    <property type="match status" value="1"/>
</dbReference>
<feature type="domain" description="Glutaminase A central" evidence="2">
    <location>
        <begin position="353"/>
        <end position="474"/>
    </location>
</feature>
<dbReference type="EMBL" id="KK088425">
    <property type="protein sequence ID" value="EYE94608.1"/>
    <property type="molecule type" value="Genomic_DNA"/>
</dbReference>
<organism evidence="4 5">
    <name type="scientific">Aspergillus ruber (strain CBS 135680)</name>
    <dbReference type="NCBI Taxonomy" id="1388766"/>
    <lineage>
        <taxon>Eukaryota</taxon>
        <taxon>Fungi</taxon>
        <taxon>Dikarya</taxon>
        <taxon>Ascomycota</taxon>
        <taxon>Pezizomycotina</taxon>
        <taxon>Eurotiomycetes</taxon>
        <taxon>Eurotiomycetidae</taxon>
        <taxon>Eurotiales</taxon>
        <taxon>Aspergillaceae</taxon>
        <taxon>Aspergillus</taxon>
        <taxon>Aspergillus subgen. Aspergillus</taxon>
    </lineage>
</organism>
<dbReference type="GeneID" id="63697171"/>
<keyword evidence="5" id="KW-1185">Reference proteome</keyword>
<evidence type="ECO:0000259" key="3">
    <source>
        <dbReference type="Pfam" id="PF17168"/>
    </source>
</evidence>
<dbReference type="HOGENOM" id="CLU_008020_1_0_1"/>
<evidence type="ECO:0000313" key="5">
    <source>
        <dbReference type="Proteomes" id="UP000019804"/>
    </source>
</evidence>
<protein>
    <submittedName>
        <fullName evidence="4">Putative glutaminase</fullName>
    </submittedName>
</protein>
<proteinExistence type="predicted"/>
<dbReference type="RefSeq" id="XP_040638296.1">
    <property type="nucleotide sequence ID" value="XM_040782047.1"/>
</dbReference>
<feature type="domain" description="Glutaminase A central" evidence="2">
    <location>
        <begin position="681"/>
        <end position="781"/>
    </location>
</feature>
<feature type="domain" description="Glutaminase A central" evidence="2">
    <location>
        <begin position="533"/>
        <end position="664"/>
    </location>
</feature>
<keyword evidence="1" id="KW-0732">Signal</keyword>
<feature type="domain" description="Glutaminase A N-terminal" evidence="3">
    <location>
        <begin position="118"/>
        <end position="346"/>
    </location>
</feature>
<gene>
    <name evidence="4" type="ORF">EURHEDRAFT_412948</name>
</gene>
<dbReference type="PANTHER" id="PTHR31987">
    <property type="entry name" value="GLUTAMINASE A-RELATED"/>
    <property type="match status" value="1"/>
</dbReference>
<evidence type="ECO:0000256" key="1">
    <source>
        <dbReference type="SAM" id="SignalP"/>
    </source>
</evidence>
<reference evidence="5" key="1">
    <citation type="journal article" date="2014" name="Nat. Commun.">
        <title>Genomic adaptations of the halophilic Dead Sea filamentous fungus Eurotium rubrum.</title>
        <authorList>
            <person name="Kis-Papo T."/>
            <person name="Weig A.R."/>
            <person name="Riley R."/>
            <person name="Persoh D."/>
            <person name="Salamov A."/>
            <person name="Sun H."/>
            <person name="Lipzen A."/>
            <person name="Wasser S.P."/>
            <person name="Rambold G."/>
            <person name="Grigoriev I.V."/>
            <person name="Nevo E."/>
        </authorList>
    </citation>
    <scope>NUCLEOTIDE SEQUENCE [LARGE SCALE GENOMIC DNA]</scope>
    <source>
        <strain evidence="5">CBS 135680</strain>
    </source>
</reference>
<dbReference type="OrthoDB" id="431715at2759"/>
<dbReference type="AlphaFoldDB" id="A0A017SC60"/>
<feature type="chain" id="PRO_5012249342" evidence="1">
    <location>
        <begin position="16"/>
        <end position="835"/>
    </location>
</feature>
<feature type="signal peptide" evidence="1">
    <location>
        <begin position="1"/>
        <end position="15"/>
    </location>
</feature>
<evidence type="ECO:0000313" key="4">
    <source>
        <dbReference type="EMBL" id="EYE94608.1"/>
    </source>
</evidence>
<name>A0A017SC60_ASPRC</name>
<dbReference type="STRING" id="1388766.A0A017SC60"/>
<dbReference type="InterPro" id="IPR033433">
    <property type="entry name" value="GtaA_N"/>
</dbReference>
<dbReference type="InterPro" id="IPR052743">
    <property type="entry name" value="Glutaminase_GtaA"/>
</dbReference>
<accession>A0A017SC60</accession>
<dbReference type="Pfam" id="PF16335">
    <property type="entry name" value="GtaA_6_Hairpin"/>
    <property type="match status" value="3"/>
</dbReference>
<dbReference type="Proteomes" id="UP000019804">
    <property type="component" value="Unassembled WGS sequence"/>
</dbReference>
<dbReference type="InterPro" id="IPR032514">
    <property type="entry name" value="GtaA_central"/>
</dbReference>
<sequence length="835" mass="92907">MRLSLAVLATAVVQAAVGTASTLTPPVLPLTVRNPYLSTWLGSARDAPWSSWPIFYTGEEVGLSVMAQIPSTGSVYPLVGKPHESLGSKVEYPTYLGAKYDASTTNFTYVLDTSTSSVAAPLEITVSFLSPITPTSTLRQSIPASYVTVYVDGDINVNIYMDLNGRWVSGDQGSPISWEYDVIGLEHSKQKQALQRWQIRRQNELLLSEIGDRAEWGTLHITGPADVQYQSGDATNVRQTFAGTGAIKNSNDDEFRAIGDREPVFAFSKSFVSKQQRGKISDSVTFTIALIQEPVVQYASARGITLMRPLWQSWFSSVEALLQFHYYDFDNAATLASDYSNQLAKDAYLSGAEDYVDIVALSARQVMGATQFSGTPEDPILFLKEISSNGNFQTIDVIFPAFPFFMYTNPRWLAYLLEPLIEHMLSGQYPNKYTMHDLGTHFPNATGHPDGNDEYMPVEECGNILIMGLALVNSLRYDNDAAASSVWSTQGMSPKVSDDNAGYFPLDTLQTLSGIGQQDGKWGGGTQGELLAKKWVQRSYRLWNQWTGYLVEFSLEPANQLSTDDFAGWLALQTNLALKGIIGINAMSKLAEVVGEQKDVSYYKNISDNYIAKWEELGMSRDGSHAKLSYDWFGSWTTIYNLYADAQLCFHLDGTSLSPKGSSYEHQRQEPLGDTPGKNKVGFVPRHIYQRQSLWYHNVRQKYGLPLDSRHLYTKTDWEFFAMAVARRDVRSEILESVATWINETVTDRPFTDLHETEGDGNFPGPNFFARPVIGGHFAFLALERACGGRAMEGLSFLDEEPAEAKEWTAAAVKAAEEFTTMHYRFGHGSADEEL</sequence>